<dbReference type="Proteomes" id="UP001060215">
    <property type="component" value="Chromosome 5"/>
</dbReference>
<organism evidence="1 2">
    <name type="scientific">Camellia lanceoleosa</name>
    <dbReference type="NCBI Taxonomy" id="1840588"/>
    <lineage>
        <taxon>Eukaryota</taxon>
        <taxon>Viridiplantae</taxon>
        <taxon>Streptophyta</taxon>
        <taxon>Embryophyta</taxon>
        <taxon>Tracheophyta</taxon>
        <taxon>Spermatophyta</taxon>
        <taxon>Magnoliopsida</taxon>
        <taxon>eudicotyledons</taxon>
        <taxon>Gunneridae</taxon>
        <taxon>Pentapetalae</taxon>
        <taxon>asterids</taxon>
        <taxon>Ericales</taxon>
        <taxon>Theaceae</taxon>
        <taxon>Camellia</taxon>
    </lineage>
</organism>
<keyword evidence="2" id="KW-1185">Reference proteome</keyword>
<evidence type="ECO:0000313" key="2">
    <source>
        <dbReference type="Proteomes" id="UP001060215"/>
    </source>
</evidence>
<sequence>MSDMIMMFNFLTQAFQRDSPPVVDLSTTILQLLENSDLQRIHDRWISLDRCFTQANQVYANILSLISFWGIFLICGITCFLALTIFFYKLCWQYRMYTPEDEEQDIDELESVRPKSMLRMTSFKDFVDKKEDKVMESIKQKSDSKGQASQCSNRASWFTF</sequence>
<name>A0ACC0HCZ4_9ERIC</name>
<accession>A0ACC0HCZ4</accession>
<reference evidence="1 2" key="1">
    <citation type="journal article" date="2022" name="Plant J.">
        <title>Chromosome-level genome of Camellia lanceoleosa provides a valuable resource for understanding genome evolution and self-incompatibility.</title>
        <authorList>
            <person name="Gong W."/>
            <person name="Xiao S."/>
            <person name="Wang L."/>
            <person name="Liao Z."/>
            <person name="Chang Y."/>
            <person name="Mo W."/>
            <person name="Hu G."/>
            <person name="Li W."/>
            <person name="Zhao G."/>
            <person name="Zhu H."/>
            <person name="Hu X."/>
            <person name="Ji K."/>
            <person name="Xiang X."/>
            <person name="Song Q."/>
            <person name="Yuan D."/>
            <person name="Jin S."/>
            <person name="Zhang L."/>
        </authorList>
    </citation>
    <scope>NUCLEOTIDE SEQUENCE [LARGE SCALE GENOMIC DNA]</scope>
    <source>
        <strain evidence="1">SQ_2022a</strain>
    </source>
</reference>
<evidence type="ECO:0000313" key="1">
    <source>
        <dbReference type="EMBL" id="KAI8010377.1"/>
    </source>
</evidence>
<proteinExistence type="predicted"/>
<comment type="caution">
    <text evidence="1">The sequence shown here is derived from an EMBL/GenBank/DDBJ whole genome shotgun (WGS) entry which is preliminary data.</text>
</comment>
<keyword evidence="1" id="KW-0675">Receptor</keyword>
<gene>
    <name evidence="1" type="ORF">LOK49_LG06G01438</name>
</gene>
<protein>
    <submittedName>
        <fullName evidence="1">Glutamate receptor 3.4</fullName>
    </submittedName>
</protein>
<dbReference type="EMBL" id="CM045762">
    <property type="protein sequence ID" value="KAI8010377.1"/>
    <property type="molecule type" value="Genomic_DNA"/>
</dbReference>